<sequence length="168" mass="19192">MHKRFRQVFCALKEHTSVSFAKIATFGGFCDVDLIIVKATAPDDLPLPEKYMHELMKMFCFSIPHHFTPFLLVSLAVLATLDPGKLLLNASFSSTACLLRSLPEDSPFRAELLWIRSDGLLSLSFHVISRTTLLQILKLTPCFISPTHNYSTKPLIVFPWTTRRRRRK</sequence>
<organism evidence="1 2">
    <name type="scientific">Salix suchowensis</name>
    <dbReference type="NCBI Taxonomy" id="1278906"/>
    <lineage>
        <taxon>Eukaryota</taxon>
        <taxon>Viridiplantae</taxon>
        <taxon>Streptophyta</taxon>
        <taxon>Embryophyta</taxon>
        <taxon>Tracheophyta</taxon>
        <taxon>Spermatophyta</taxon>
        <taxon>Magnoliopsida</taxon>
        <taxon>eudicotyledons</taxon>
        <taxon>Gunneridae</taxon>
        <taxon>Pentapetalae</taxon>
        <taxon>rosids</taxon>
        <taxon>fabids</taxon>
        <taxon>Malpighiales</taxon>
        <taxon>Salicaceae</taxon>
        <taxon>Saliceae</taxon>
        <taxon>Salix</taxon>
    </lineage>
</organism>
<protein>
    <submittedName>
        <fullName evidence="1">Uncharacterized protein</fullName>
    </submittedName>
</protein>
<reference evidence="1" key="1">
    <citation type="submission" date="2022-10" db="EMBL/GenBank/DDBJ databases">
        <authorList>
            <person name="Hyden B.L."/>
            <person name="Feng K."/>
            <person name="Yates T."/>
            <person name="Jawdy S."/>
            <person name="Smart L.B."/>
            <person name="Muchero W."/>
        </authorList>
    </citation>
    <scope>NUCLEOTIDE SEQUENCE</scope>
    <source>
        <tissue evidence="1">Shoot tip</tissue>
    </source>
</reference>
<comment type="caution">
    <text evidence="1">The sequence shown here is derived from an EMBL/GenBank/DDBJ whole genome shotgun (WGS) entry which is preliminary data.</text>
</comment>
<reference evidence="1" key="2">
    <citation type="journal article" date="2023" name="Int. J. Mol. Sci.">
        <title>De Novo Assembly and Annotation of 11 Diverse Shrub Willow (Salix) Genomes Reveals Novel Gene Organization in Sex-Linked Regions.</title>
        <authorList>
            <person name="Hyden B."/>
            <person name="Feng K."/>
            <person name="Yates T.B."/>
            <person name="Jawdy S."/>
            <person name="Cereghino C."/>
            <person name="Smart L.B."/>
            <person name="Muchero W."/>
        </authorList>
    </citation>
    <scope>NUCLEOTIDE SEQUENCE</scope>
    <source>
        <tissue evidence="1">Shoot tip</tissue>
    </source>
</reference>
<dbReference type="Proteomes" id="UP001141253">
    <property type="component" value="Chromosome 10"/>
</dbReference>
<gene>
    <name evidence="1" type="ORF">OIU77_014393</name>
</gene>
<evidence type="ECO:0000313" key="2">
    <source>
        <dbReference type="Proteomes" id="UP001141253"/>
    </source>
</evidence>
<name>A0ABQ8ZX36_9ROSI</name>
<accession>A0ABQ8ZX36</accession>
<dbReference type="EMBL" id="JAPFFI010000024">
    <property type="protein sequence ID" value="KAJ6312854.1"/>
    <property type="molecule type" value="Genomic_DNA"/>
</dbReference>
<proteinExistence type="predicted"/>
<keyword evidence="2" id="KW-1185">Reference proteome</keyword>
<evidence type="ECO:0000313" key="1">
    <source>
        <dbReference type="EMBL" id="KAJ6312854.1"/>
    </source>
</evidence>